<accession>A0ABV8FPT8</accession>
<comment type="caution">
    <text evidence="2">The sequence shown here is derived from an EMBL/GenBank/DDBJ whole genome shotgun (WGS) entry which is preliminary data.</text>
</comment>
<dbReference type="GO" id="GO:0008168">
    <property type="term" value="F:methyltransferase activity"/>
    <property type="evidence" value="ECO:0007669"/>
    <property type="project" value="UniProtKB-KW"/>
</dbReference>
<keyword evidence="3" id="KW-1185">Reference proteome</keyword>
<dbReference type="Proteomes" id="UP001595847">
    <property type="component" value="Unassembled WGS sequence"/>
</dbReference>
<dbReference type="Gene3D" id="3.40.50.150">
    <property type="entry name" value="Vaccinia Virus protein VP39"/>
    <property type="match status" value="1"/>
</dbReference>
<evidence type="ECO:0000256" key="1">
    <source>
        <dbReference type="SAM" id="MobiDB-lite"/>
    </source>
</evidence>
<feature type="region of interest" description="Disordered" evidence="1">
    <location>
        <begin position="1"/>
        <end position="22"/>
    </location>
</feature>
<dbReference type="EMBL" id="JBHSBH010000008">
    <property type="protein sequence ID" value="MFC3996987.1"/>
    <property type="molecule type" value="Genomic_DNA"/>
</dbReference>
<evidence type="ECO:0000313" key="2">
    <source>
        <dbReference type="EMBL" id="MFC3996987.1"/>
    </source>
</evidence>
<organism evidence="2 3">
    <name type="scientific">Nocardiopsis sediminis</name>
    <dbReference type="NCBI Taxonomy" id="1778267"/>
    <lineage>
        <taxon>Bacteria</taxon>
        <taxon>Bacillati</taxon>
        <taxon>Actinomycetota</taxon>
        <taxon>Actinomycetes</taxon>
        <taxon>Streptosporangiales</taxon>
        <taxon>Nocardiopsidaceae</taxon>
        <taxon>Nocardiopsis</taxon>
    </lineage>
</organism>
<sequence>MSETPAWMKPAPEEETAVPRDIDTSVAHPARIWDYWLGGRDNFAADRETGDQILAAIPDMVANARADREFLGRAVRHLVTEEGVRQFLDIGTGIPAAGNTHEVAQSIVSDCRVVYVDNDPIVLAHARALMVGGDMGATDYIDADLRSPDDIIQGAARTLDFDRPVAIMLLGILEFVPDTAQASAIIGRLLAAVPSGSFLVVSHSTDEVHGEAMREAARLWNEGGSTPLVLRDTEQLAGLFDGLELVDPGVSSCSLWRPDGVDIGSVAPVAQYCAVGRKP</sequence>
<dbReference type="SUPFAM" id="SSF53335">
    <property type="entry name" value="S-adenosyl-L-methionine-dependent methyltransferases"/>
    <property type="match status" value="1"/>
</dbReference>
<dbReference type="PIRSF" id="PIRSF017393">
    <property type="entry name" value="MTase_SAV2177"/>
    <property type="match status" value="1"/>
</dbReference>
<protein>
    <submittedName>
        <fullName evidence="2">SAM-dependent methyltransferase</fullName>
        <ecNumber evidence="2">2.1.1.-</ecNumber>
    </submittedName>
</protein>
<dbReference type="RefSeq" id="WP_378533532.1">
    <property type="nucleotide sequence ID" value="NZ_JBHSBH010000008.1"/>
</dbReference>
<dbReference type="EC" id="2.1.1.-" evidence="2"/>
<evidence type="ECO:0000313" key="3">
    <source>
        <dbReference type="Proteomes" id="UP001595847"/>
    </source>
</evidence>
<dbReference type="GO" id="GO:0032259">
    <property type="term" value="P:methylation"/>
    <property type="evidence" value="ECO:0007669"/>
    <property type="project" value="UniProtKB-KW"/>
</dbReference>
<name>A0ABV8FPT8_9ACTN</name>
<proteinExistence type="predicted"/>
<dbReference type="InterPro" id="IPR006764">
    <property type="entry name" value="SAM_dep_MeTrfase_SAV2177_type"/>
</dbReference>
<keyword evidence="2" id="KW-0808">Transferase</keyword>
<reference evidence="3" key="1">
    <citation type="journal article" date="2019" name="Int. J. Syst. Evol. Microbiol.">
        <title>The Global Catalogue of Microorganisms (GCM) 10K type strain sequencing project: providing services to taxonomists for standard genome sequencing and annotation.</title>
        <authorList>
            <consortium name="The Broad Institute Genomics Platform"/>
            <consortium name="The Broad Institute Genome Sequencing Center for Infectious Disease"/>
            <person name="Wu L."/>
            <person name="Ma J."/>
        </authorList>
    </citation>
    <scope>NUCLEOTIDE SEQUENCE [LARGE SCALE GENOMIC DNA]</scope>
    <source>
        <strain evidence="3">TBRC 1826</strain>
    </source>
</reference>
<gene>
    <name evidence="2" type="ORF">ACFOVU_13735</name>
</gene>
<keyword evidence="2" id="KW-0489">Methyltransferase</keyword>
<dbReference type="Pfam" id="PF04672">
    <property type="entry name" value="Methyltransf_19"/>
    <property type="match status" value="1"/>
</dbReference>
<dbReference type="InterPro" id="IPR029063">
    <property type="entry name" value="SAM-dependent_MTases_sf"/>
</dbReference>